<proteinExistence type="predicted"/>
<evidence type="ECO:0000256" key="1">
    <source>
        <dbReference type="ARBA" id="ARBA00022737"/>
    </source>
</evidence>
<keyword evidence="4" id="KW-1185">Reference proteome</keyword>
<dbReference type="Proteomes" id="UP000649617">
    <property type="component" value="Unassembled WGS sequence"/>
</dbReference>
<feature type="repeat" description="PPR" evidence="2">
    <location>
        <begin position="141"/>
        <end position="175"/>
    </location>
</feature>
<dbReference type="EMBL" id="CAJNIZ010042571">
    <property type="protein sequence ID" value="CAE7625969.1"/>
    <property type="molecule type" value="Genomic_DNA"/>
</dbReference>
<feature type="repeat" description="PPR" evidence="2">
    <location>
        <begin position="71"/>
        <end position="105"/>
    </location>
</feature>
<evidence type="ECO:0000256" key="2">
    <source>
        <dbReference type="PROSITE-ProRule" id="PRU00708"/>
    </source>
</evidence>
<dbReference type="PANTHER" id="PTHR47447">
    <property type="entry name" value="OS03G0856100 PROTEIN"/>
    <property type="match status" value="1"/>
</dbReference>
<gene>
    <name evidence="3" type="ORF">SPIL2461_LOCUS16388</name>
</gene>
<feature type="repeat" description="PPR" evidence="2">
    <location>
        <begin position="106"/>
        <end position="140"/>
    </location>
</feature>
<dbReference type="Pfam" id="PF01535">
    <property type="entry name" value="PPR"/>
    <property type="match status" value="3"/>
</dbReference>
<feature type="repeat" description="PPR" evidence="2">
    <location>
        <begin position="35"/>
        <end position="69"/>
    </location>
</feature>
<reference evidence="3" key="1">
    <citation type="submission" date="2021-02" db="EMBL/GenBank/DDBJ databases">
        <authorList>
            <person name="Dougan E. K."/>
            <person name="Rhodes N."/>
            <person name="Thang M."/>
            <person name="Chan C."/>
        </authorList>
    </citation>
    <scope>NUCLEOTIDE SEQUENCE</scope>
</reference>
<evidence type="ECO:0000313" key="4">
    <source>
        <dbReference type="Proteomes" id="UP000649617"/>
    </source>
</evidence>
<feature type="repeat" description="PPR" evidence="2">
    <location>
        <begin position="1"/>
        <end position="34"/>
    </location>
</feature>
<accession>A0A812V9F1</accession>
<dbReference type="Pfam" id="PF13041">
    <property type="entry name" value="PPR_2"/>
    <property type="match status" value="1"/>
</dbReference>
<dbReference type="OrthoDB" id="185373at2759"/>
<dbReference type="AlphaFoldDB" id="A0A812V9F1"/>
<dbReference type="PROSITE" id="PS51375">
    <property type="entry name" value="PPR"/>
    <property type="match status" value="6"/>
</dbReference>
<dbReference type="PANTHER" id="PTHR47447:SF17">
    <property type="entry name" value="OS12G0638900 PROTEIN"/>
    <property type="match status" value="1"/>
</dbReference>
<dbReference type="SUPFAM" id="SSF48452">
    <property type="entry name" value="TPR-like"/>
    <property type="match status" value="1"/>
</dbReference>
<comment type="caution">
    <text evidence="3">The sequence shown here is derived from an EMBL/GenBank/DDBJ whole genome shotgun (WGS) entry which is preliminary data.</text>
</comment>
<keyword evidence="1" id="KW-0677">Repeat</keyword>
<feature type="repeat" description="PPR" evidence="2">
    <location>
        <begin position="176"/>
        <end position="210"/>
    </location>
</feature>
<organism evidence="3 4">
    <name type="scientific">Symbiodinium pilosum</name>
    <name type="common">Dinoflagellate</name>
    <dbReference type="NCBI Taxonomy" id="2952"/>
    <lineage>
        <taxon>Eukaryota</taxon>
        <taxon>Sar</taxon>
        <taxon>Alveolata</taxon>
        <taxon>Dinophyceae</taxon>
        <taxon>Suessiales</taxon>
        <taxon>Symbiodiniaceae</taxon>
        <taxon>Symbiodinium</taxon>
    </lineage>
</organism>
<evidence type="ECO:0008006" key="5">
    <source>
        <dbReference type="Google" id="ProtNLM"/>
    </source>
</evidence>
<dbReference type="InterPro" id="IPR002885">
    <property type="entry name" value="PPR_rpt"/>
</dbReference>
<dbReference type="InterPro" id="IPR011990">
    <property type="entry name" value="TPR-like_helical_dom_sf"/>
</dbReference>
<sequence>MKTANKVITCYAKERNPQAAERMVTFMCEHGIEPDVITLGAAVHAFARAGQQKEAERMFELILTRGKTRPDVIGFNALIDASVKVGDTKRAEYWLERMLEIGLEPSVVSYTTVLHAHAKDGNIEAAETTMKLMKSNGIEANVVTYTALVNACVKAGEISCAERWFDEMQAAGIQANAVSYSALLNVCAKGGDFKRAERLLERMFQEGVTPTEVCFNNVIDACSKAGQAARAEKWLWRLAEGKELAADLAPTRQSFTAAAQAHAKQGSFGDVERLFRAMEARGISMDAFCLTVQLSAYARARPRQRERLEEALRKYHSQGLAVTSPPLRVAKSVLGGQRLEQLCAELGLQVPDLADFADERRPWRKQ</sequence>
<name>A0A812V9F1_SYMPI</name>
<dbReference type="Pfam" id="PF13812">
    <property type="entry name" value="PPR_3"/>
    <property type="match status" value="1"/>
</dbReference>
<dbReference type="Gene3D" id="1.25.40.10">
    <property type="entry name" value="Tetratricopeptide repeat domain"/>
    <property type="match status" value="3"/>
</dbReference>
<evidence type="ECO:0000313" key="3">
    <source>
        <dbReference type="EMBL" id="CAE7625969.1"/>
    </source>
</evidence>
<dbReference type="NCBIfam" id="TIGR00756">
    <property type="entry name" value="PPR"/>
    <property type="match status" value="6"/>
</dbReference>
<protein>
    <recommendedName>
        <fullName evidence="5">Pentacotripeptide-repeat region of PRORP domain-containing protein</fullName>
    </recommendedName>
</protein>